<dbReference type="Gene3D" id="1.25.40.10">
    <property type="entry name" value="Tetratricopeptide repeat domain"/>
    <property type="match status" value="2"/>
</dbReference>
<dbReference type="AlphaFoldDB" id="G2PLE1"/>
<keyword evidence="1" id="KW-0732">Signal</keyword>
<gene>
    <name evidence="2" type="ordered locus">Murru_3178</name>
</gene>
<evidence type="ECO:0000313" key="2">
    <source>
        <dbReference type="EMBL" id="AEM72198.1"/>
    </source>
</evidence>
<dbReference type="Proteomes" id="UP000008908">
    <property type="component" value="Chromosome"/>
</dbReference>
<dbReference type="EMBL" id="CP002999">
    <property type="protein sequence ID" value="AEM72198.1"/>
    <property type="molecule type" value="Genomic_DNA"/>
</dbReference>
<dbReference type="SUPFAM" id="SSF48452">
    <property type="entry name" value="TPR-like"/>
    <property type="match status" value="1"/>
</dbReference>
<accession>G2PLE1</accession>
<proteinExistence type="predicted"/>
<dbReference type="OrthoDB" id="935812at2"/>
<dbReference type="STRING" id="886377.Murru_3178"/>
<dbReference type="InterPro" id="IPR011990">
    <property type="entry name" value="TPR-like_helical_dom_sf"/>
</dbReference>
<reference evidence="2 3" key="2">
    <citation type="journal article" date="2012" name="Stand. Genomic Sci.">
        <title>Complete genome sequence of the facultatively anaerobic, appendaged bacterium Muricauda ruestringensis type strain (B1(T)).</title>
        <authorList>
            <person name="Huntemann M."/>
            <person name="Teshima H."/>
            <person name="Lapidus A."/>
            <person name="Nolan M."/>
            <person name="Lucas S."/>
            <person name="Hammon N."/>
            <person name="Deshpande S."/>
            <person name="Cheng J.F."/>
            <person name="Tapia R."/>
            <person name="Goodwin L.A."/>
            <person name="Pitluck S."/>
            <person name="Liolios K."/>
            <person name="Pagani I."/>
            <person name="Ivanova N."/>
            <person name="Mavromatis K."/>
            <person name="Mikhailova N."/>
            <person name="Pati A."/>
            <person name="Chen A."/>
            <person name="Palaniappan K."/>
            <person name="Land M."/>
            <person name="Hauser L."/>
            <person name="Pan C."/>
            <person name="Brambilla E.M."/>
            <person name="Rohde M."/>
            <person name="Spring S."/>
            <person name="Goker M."/>
            <person name="Detter J.C."/>
            <person name="Bristow J."/>
            <person name="Eisen J.A."/>
            <person name="Markowitz V."/>
            <person name="Hugenholtz P."/>
            <person name="Kyrpides N.C."/>
            <person name="Klenk H.P."/>
            <person name="Woyke T."/>
        </authorList>
    </citation>
    <scope>NUCLEOTIDE SEQUENCE [LARGE SCALE GENOMIC DNA]</scope>
    <source>
        <strain evidence="3">DSM 13258 / LMG 19739 / B1</strain>
    </source>
</reference>
<evidence type="ECO:0000256" key="1">
    <source>
        <dbReference type="SAM" id="SignalP"/>
    </source>
</evidence>
<dbReference type="HOGENOM" id="CLU_962498_0_0_10"/>
<feature type="signal peptide" evidence="1">
    <location>
        <begin position="1"/>
        <end position="19"/>
    </location>
</feature>
<feature type="chain" id="PRO_5003434689" description="Tetratricopeptide TPR_1 repeat-containing protein" evidence="1">
    <location>
        <begin position="20"/>
        <end position="289"/>
    </location>
</feature>
<dbReference type="eggNOG" id="COG0457">
    <property type="taxonomic scope" value="Bacteria"/>
</dbReference>
<reference evidence="3" key="1">
    <citation type="submission" date="2011-08" db="EMBL/GenBank/DDBJ databases">
        <title>The complete genome of Muricauda ruestringensis DSM 13258.</title>
        <authorList>
            <person name="Lucas S."/>
            <person name="Han J."/>
            <person name="Lapidus A."/>
            <person name="Bruce D."/>
            <person name="Goodwin L."/>
            <person name="Pitluck S."/>
            <person name="Peters L."/>
            <person name="Kyrpides N."/>
            <person name="Mavromatis K."/>
            <person name="Ivanova N."/>
            <person name="Ovchinnikova G."/>
            <person name="Teshima H."/>
            <person name="Detter J.C."/>
            <person name="Tapia R."/>
            <person name="Han C."/>
            <person name="Land M."/>
            <person name="Hauser L."/>
            <person name="Markowitz V."/>
            <person name="Cheng J.-F."/>
            <person name="Hugenholtz P."/>
            <person name="Woyke T."/>
            <person name="Wu D."/>
            <person name="Spring S."/>
            <person name="Schroeder M."/>
            <person name="Brambilla E."/>
            <person name="Klenk H.-P."/>
            <person name="Eisen J.A."/>
        </authorList>
    </citation>
    <scope>NUCLEOTIDE SEQUENCE [LARGE SCALE GENOMIC DNA]</scope>
    <source>
        <strain evidence="3">DSM 13258 / LMG 19739 / B1</strain>
    </source>
</reference>
<evidence type="ECO:0000313" key="3">
    <source>
        <dbReference type="Proteomes" id="UP000008908"/>
    </source>
</evidence>
<sequence length="289" mass="33995">MKKLSIVIFVFLPINLLLAQPNCNYFKYTGQMERYKACLAAEKTAGHYQFSKEFQSVLDSALTIDPTWAYPYRAKSTAYLKSGDFVTWKKLIDKAVQFDTLNNLYYRGRCRFNYFRDYKGAIEDFKALKRYINNQNENEQLLVHDDTHVDTFLALCFRSLGETEKAIKIMRSRLADPSYSSGLFDHLHLGTMYLEQEEYTKAIEQFKKQENINDLAENRFYIAIAYKFMQNQESYLSNLKTAKRFLQQGKRIHDYYVENIDKIYLTDILEEENNISKGSIGSEIKLNKL</sequence>
<name>G2PLE1_ALLRU</name>
<keyword evidence="3" id="KW-1185">Reference proteome</keyword>
<protein>
    <recommendedName>
        <fullName evidence="4">Tetratricopeptide TPR_1 repeat-containing protein</fullName>
    </recommendedName>
</protein>
<dbReference type="RefSeq" id="WP_014034477.1">
    <property type="nucleotide sequence ID" value="NC_015945.1"/>
</dbReference>
<dbReference type="KEGG" id="mrs:Murru_3178"/>
<evidence type="ECO:0008006" key="4">
    <source>
        <dbReference type="Google" id="ProtNLM"/>
    </source>
</evidence>
<organism evidence="2 3">
    <name type="scientific">Allomuricauda ruestringensis (strain DSM 13258 / CIP 107369 / LMG 19739 / B1)</name>
    <name type="common">Muricauda ruestringensis</name>
    <dbReference type="NCBI Taxonomy" id="886377"/>
    <lineage>
        <taxon>Bacteria</taxon>
        <taxon>Pseudomonadati</taxon>
        <taxon>Bacteroidota</taxon>
        <taxon>Flavobacteriia</taxon>
        <taxon>Flavobacteriales</taxon>
        <taxon>Flavobacteriaceae</taxon>
        <taxon>Flagellimonas</taxon>
    </lineage>
</organism>